<dbReference type="GO" id="GO:0005509">
    <property type="term" value="F:calcium ion binding"/>
    <property type="evidence" value="ECO:0007669"/>
    <property type="project" value="InterPro"/>
</dbReference>
<dbReference type="InterPro" id="IPR049760">
    <property type="entry name" value="DD_EFCAB10"/>
</dbReference>
<dbReference type="CDD" id="cd22976">
    <property type="entry name" value="DD_EFCAB10"/>
    <property type="match status" value="1"/>
</dbReference>
<dbReference type="SUPFAM" id="SSF47391">
    <property type="entry name" value="Dimerization-anchoring domain of cAMP-dependent PK regulatory subunit"/>
    <property type="match status" value="1"/>
</dbReference>
<comment type="caution">
    <text evidence="2">The sequence shown here is derived from an EMBL/GenBank/DDBJ whole genome shotgun (WGS) entry which is preliminary data.</text>
</comment>
<evidence type="ECO:0000259" key="1">
    <source>
        <dbReference type="PROSITE" id="PS50222"/>
    </source>
</evidence>
<dbReference type="Pfam" id="PF24548">
    <property type="entry name" value="EF_EFCAB10_C"/>
    <property type="match status" value="1"/>
</dbReference>
<name>A0AAD5LGF0_PYTIN</name>
<dbReference type="InterPro" id="IPR011992">
    <property type="entry name" value="EF-hand-dom_pair"/>
</dbReference>
<feature type="domain" description="EF-hand" evidence="1">
    <location>
        <begin position="76"/>
        <end position="111"/>
    </location>
</feature>
<dbReference type="SUPFAM" id="SSF47473">
    <property type="entry name" value="EF-hand"/>
    <property type="match status" value="1"/>
</dbReference>
<sequence length="145" mass="16535">MTTPMRKTSVGDKGLNMKDPKVRANLYMQTHGIKELFDGLGTLLLFHRPDEPRAFLAQQLAELQRSKQNQSHNAFFEEQDLDAMFASFDINDRGFITPAQYDEALRSLGIDRPTLRLPESISQITHSLFIRSMTQEIKNASASFM</sequence>
<dbReference type="InterPro" id="IPR039879">
    <property type="entry name" value="EFC10"/>
</dbReference>
<dbReference type="Gene3D" id="1.10.238.10">
    <property type="entry name" value="EF-hand"/>
    <property type="match status" value="1"/>
</dbReference>
<dbReference type="InterPro" id="IPR002048">
    <property type="entry name" value="EF_hand_dom"/>
</dbReference>
<protein>
    <recommendedName>
        <fullName evidence="1">EF-hand domain-containing protein</fullName>
    </recommendedName>
</protein>
<evidence type="ECO:0000313" key="3">
    <source>
        <dbReference type="Proteomes" id="UP001209570"/>
    </source>
</evidence>
<proteinExistence type="predicted"/>
<evidence type="ECO:0000313" key="2">
    <source>
        <dbReference type="EMBL" id="KAJ0400131.1"/>
    </source>
</evidence>
<keyword evidence="3" id="KW-1185">Reference proteome</keyword>
<organism evidence="2 3">
    <name type="scientific">Pythium insidiosum</name>
    <name type="common">Pythiosis disease agent</name>
    <dbReference type="NCBI Taxonomy" id="114742"/>
    <lineage>
        <taxon>Eukaryota</taxon>
        <taxon>Sar</taxon>
        <taxon>Stramenopiles</taxon>
        <taxon>Oomycota</taxon>
        <taxon>Peronosporomycetes</taxon>
        <taxon>Pythiales</taxon>
        <taxon>Pythiaceae</taxon>
        <taxon>Pythium</taxon>
    </lineage>
</organism>
<reference evidence="2" key="1">
    <citation type="submission" date="2021-12" db="EMBL/GenBank/DDBJ databases">
        <title>Prjna785345.</title>
        <authorList>
            <person name="Rujirawat T."/>
            <person name="Krajaejun T."/>
        </authorList>
    </citation>
    <scope>NUCLEOTIDE SEQUENCE</scope>
    <source>
        <strain evidence="2">Pi057C3</strain>
    </source>
</reference>
<dbReference type="EMBL" id="JAKCXM010000162">
    <property type="protein sequence ID" value="KAJ0400131.1"/>
    <property type="molecule type" value="Genomic_DNA"/>
</dbReference>
<dbReference type="AlphaFoldDB" id="A0AAD5LGF0"/>
<dbReference type="InterPro" id="IPR056587">
    <property type="entry name" value="EF_EFCAB10_C"/>
</dbReference>
<accession>A0AAD5LGF0</accession>
<dbReference type="Gene3D" id="1.20.890.10">
    <property type="entry name" value="cAMP-dependent protein kinase regulatory subunit, dimerization-anchoring domain"/>
    <property type="match status" value="1"/>
</dbReference>
<dbReference type="PROSITE" id="PS50222">
    <property type="entry name" value="EF_HAND_2"/>
    <property type="match status" value="1"/>
</dbReference>
<dbReference type="PANTHER" id="PTHR21847:SF1">
    <property type="entry name" value="EF-HAND CALCIUM-BINDING DOMAIN-CONTAINING PROTEIN 10"/>
    <property type="match status" value="1"/>
</dbReference>
<dbReference type="PANTHER" id="PTHR21847">
    <property type="entry name" value="EF-HAND CALCIUM-BINDING DOMAIN-CONTAINING PROTEIN 10"/>
    <property type="match status" value="1"/>
</dbReference>
<dbReference type="Proteomes" id="UP001209570">
    <property type="component" value="Unassembled WGS sequence"/>
</dbReference>
<gene>
    <name evidence="2" type="ORF">P43SY_009934</name>
</gene>